<dbReference type="GO" id="GO:0007029">
    <property type="term" value="P:endoplasmic reticulum organization"/>
    <property type="evidence" value="ECO:0007669"/>
    <property type="project" value="TreeGrafter"/>
</dbReference>
<dbReference type="InterPro" id="IPR036322">
    <property type="entry name" value="WD40_repeat_dom_sf"/>
</dbReference>
<dbReference type="InterPro" id="IPR015943">
    <property type="entry name" value="WD40/YVTN_repeat-like_dom_sf"/>
</dbReference>
<evidence type="ECO:0000256" key="2">
    <source>
        <dbReference type="ARBA" id="ARBA00009358"/>
    </source>
</evidence>
<name>A0A9N9F6N6_9GLOM</name>
<dbReference type="Gene3D" id="2.130.10.10">
    <property type="entry name" value="YVTN repeat-like/Quinoprotein amine dehydrogenase"/>
    <property type="match status" value="1"/>
</dbReference>
<evidence type="ECO:0000313" key="14">
    <source>
        <dbReference type="Proteomes" id="UP000789706"/>
    </source>
</evidence>
<evidence type="ECO:0000256" key="9">
    <source>
        <dbReference type="ARBA" id="ARBA00022892"/>
    </source>
</evidence>
<keyword evidence="7" id="KW-0677">Repeat</keyword>
<dbReference type="Pfam" id="PF00400">
    <property type="entry name" value="WD40"/>
    <property type="match status" value="2"/>
</dbReference>
<evidence type="ECO:0000256" key="10">
    <source>
        <dbReference type="ARBA" id="ARBA00022927"/>
    </source>
</evidence>
<dbReference type="InterPro" id="IPR040251">
    <property type="entry name" value="SEC31-like"/>
</dbReference>
<feature type="repeat" description="WD" evidence="12">
    <location>
        <begin position="140"/>
        <end position="182"/>
    </location>
</feature>
<comment type="caution">
    <text evidence="13">The sequence shown here is derived from an EMBL/GenBank/DDBJ whole genome shotgun (WGS) entry which is preliminary data.</text>
</comment>
<evidence type="ECO:0000256" key="3">
    <source>
        <dbReference type="ARBA" id="ARBA00013507"/>
    </source>
</evidence>
<evidence type="ECO:0000313" key="13">
    <source>
        <dbReference type="EMBL" id="CAG8512888.1"/>
    </source>
</evidence>
<dbReference type="InterPro" id="IPR001680">
    <property type="entry name" value="WD40_rpt"/>
</dbReference>
<keyword evidence="6 12" id="KW-0853">WD repeat</keyword>
<dbReference type="PROSITE" id="PS00678">
    <property type="entry name" value="WD_REPEATS_1"/>
    <property type="match status" value="1"/>
</dbReference>
<keyword evidence="10" id="KW-0653">Protein transport</keyword>
<keyword evidence="5" id="KW-0813">Transport</keyword>
<comment type="subcellular location">
    <subcellularLocation>
        <location evidence="1">Endoplasmic reticulum</location>
    </subcellularLocation>
</comment>
<sequence length="935" mass="103397">MKLKDIPRTATFAWSPGQHIPIIATGTVAGALDASFSNTTELELFHLNLDKNEALELQPSGVVSSNARHVLSFFISDIYILDDLSSNVLVFRFDRLVWGISGDKSYGIIAGGMESGELDLWDPAIILEGGDNEKALLLRNTSHSGNVRGLQFNPFQNNLLASAATNGEIFIWDLTKPDKPYTPGTRSPKMEEITHLAWNNQVQHILATSSTTSYTVIWDLKNKREVMHLSYAGPSVSNVTTNIGRRSITAVAWNPDMATQIITASEDDSNPVIAIWDLRNAHAPEKILTGHQKGILSLSWCTKDADLLLSCGKDNRTLCWNPGTAEIIGELPPSSNWAFDVQWCPGNPDLLASASFDGKISIHSLQSSQDNNEITSISDNSDPFAISPVHQPSLSLKQPPKWLRRPVAANFGFGGKLVAFKSSAGPNKRTVTIYTIASEPEVIQRSLELESAVEENSLSTFCKNREKNSKSEFDEENWKILHTLFNDNENARELLVKHLGFSKADVISQISTAVKSLELNKSQQDEDDKVSSESTNFVDQDIVTKSEVDATSLDEGPSETKSENIELFSSNDLGEPSHASDLFSSEVIPDAFPIQSESLGSRDSSSFTAFNLGSFKIYPLQGSEVDKLITRSIVLGDFESAVNLCLETNRLSDAVLLAGCGGPELLQRTRKIYFEKQMSTVPYLRLLQSIVSGDLSDIVFNADLSEWQEVLVVLCTFAKSEEFGGLCNSLGQRLEKEYKKLTEPSSNMDDKSKGLSYRKNAVLCYLAAGNLENVVNIWITEQEEEESQEFKNDEQGEESIFSGSRYSCRAKSLQSLIEKIAVFRKAIDYVDTSLVKSLDLSSEGETNQQYDLSTLYDKYIEYAELLAAQGRLNTALKYLNLTPSDYKINSNESLIIRERLYHSGIEVKGTKEPLAPFLPVFVECTTSSISTTTIL</sequence>
<gene>
    <name evidence="13" type="ORF">DEBURN_LOCUS5267</name>
</gene>
<dbReference type="GO" id="GO:0015031">
    <property type="term" value="P:protein transport"/>
    <property type="evidence" value="ECO:0007669"/>
    <property type="project" value="UniProtKB-KW"/>
</dbReference>
<dbReference type="PROSITE" id="PS50294">
    <property type="entry name" value="WD_REPEATS_REGION"/>
    <property type="match status" value="1"/>
</dbReference>
<organism evidence="13 14">
    <name type="scientific">Diversispora eburnea</name>
    <dbReference type="NCBI Taxonomy" id="1213867"/>
    <lineage>
        <taxon>Eukaryota</taxon>
        <taxon>Fungi</taxon>
        <taxon>Fungi incertae sedis</taxon>
        <taxon>Mucoromycota</taxon>
        <taxon>Glomeromycotina</taxon>
        <taxon>Glomeromycetes</taxon>
        <taxon>Diversisporales</taxon>
        <taxon>Diversisporaceae</taxon>
        <taxon>Diversispora</taxon>
    </lineage>
</organism>
<evidence type="ECO:0000256" key="5">
    <source>
        <dbReference type="ARBA" id="ARBA00022448"/>
    </source>
</evidence>
<accession>A0A9N9F6N6</accession>
<dbReference type="InterPro" id="IPR019775">
    <property type="entry name" value="WD40_repeat_CS"/>
</dbReference>
<comment type="similarity">
    <text evidence="2">Belongs to the WD repeat SEC31 family.</text>
</comment>
<dbReference type="EMBL" id="CAJVPK010000455">
    <property type="protein sequence ID" value="CAG8512888.1"/>
    <property type="molecule type" value="Genomic_DNA"/>
</dbReference>
<comment type="function">
    <text evidence="11">Component of the coat protein complex II (COPII) which promotes the formation of transport vesicles from the endoplasmic reticulum (ER). The coat has two main functions, the physical deformation of the endoplasmic reticulum membrane into vesicles and the selection of cargo molecules.</text>
</comment>
<reference evidence="13" key="1">
    <citation type="submission" date="2021-06" db="EMBL/GenBank/DDBJ databases">
        <authorList>
            <person name="Kallberg Y."/>
            <person name="Tangrot J."/>
            <person name="Rosling A."/>
        </authorList>
    </citation>
    <scope>NUCLEOTIDE SEQUENCE</scope>
    <source>
        <strain evidence="13">AZ414A</strain>
    </source>
</reference>
<dbReference type="PANTHER" id="PTHR13923:SF11">
    <property type="entry name" value="SECRETORY 31, ISOFORM D"/>
    <property type="match status" value="1"/>
</dbReference>
<evidence type="ECO:0000256" key="8">
    <source>
        <dbReference type="ARBA" id="ARBA00022824"/>
    </source>
</evidence>
<dbReference type="GO" id="GO:0090110">
    <property type="term" value="P:COPII-coated vesicle cargo loading"/>
    <property type="evidence" value="ECO:0007669"/>
    <property type="project" value="TreeGrafter"/>
</dbReference>
<protein>
    <recommendedName>
        <fullName evidence="4">Protein transport protein SEC31</fullName>
    </recommendedName>
    <alternativeName>
        <fullName evidence="3">Protein transport protein sec31</fullName>
    </alternativeName>
</protein>
<evidence type="ECO:0000256" key="11">
    <source>
        <dbReference type="ARBA" id="ARBA00025471"/>
    </source>
</evidence>
<evidence type="ECO:0000256" key="1">
    <source>
        <dbReference type="ARBA" id="ARBA00004240"/>
    </source>
</evidence>
<keyword evidence="9" id="KW-0931">ER-Golgi transport</keyword>
<dbReference type="Gene3D" id="1.25.40.1030">
    <property type="match status" value="1"/>
</dbReference>
<evidence type="ECO:0000256" key="4">
    <source>
        <dbReference type="ARBA" id="ARBA00021236"/>
    </source>
</evidence>
<evidence type="ECO:0000256" key="7">
    <source>
        <dbReference type="ARBA" id="ARBA00022737"/>
    </source>
</evidence>
<dbReference type="OrthoDB" id="542917at2759"/>
<dbReference type="SMART" id="SM00320">
    <property type="entry name" value="WD40"/>
    <property type="match status" value="5"/>
</dbReference>
<dbReference type="GO" id="GO:0005198">
    <property type="term" value="F:structural molecule activity"/>
    <property type="evidence" value="ECO:0007669"/>
    <property type="project" value="TreeGrafter"/>
</dbReference>
<proteinExistence type="inferred from homology"/>
<dbReference type="GO" id="GO:0030127">
    <property type="term" value="C:COPII vesicle coat"/>
    <property type="evidence" value="ECO:0007669"/>
    <property type="project" value="TreeGrafter"/>
</dbReference>
<dbReference type="PANTHER" id="PTHR13923">
    <property type="entry name" value="SEC31-RELATED PROTEIN"/>
    <property type="match status" value="1"/>
</dbReference>
<keyword evidence="8" id="KW-0256">Endoplasmic reticulum</keyword>
<dbReference type="GO" id="GO:0070971">
    <property type="term" value="C:endoplasmic reticulum exit site"/>
    <property type="evidence" value="ECO:0007669"/>
    <property type="project" value="TreeGrafter"/>
</dbReference>
<dbReference type="PROSITE" id="PS50082">
    <property type="entry name" value="WD_REPEATS_2"/>
    <property type="match status" value="1"/>
</dbReference>
<evidence type="ECO:0000256" key="6">
    <source>
        <dbReference type="ARBA" id="ARBA00022574"/>
    </source>
</evidence>
<keyword evidence="14" id="KW-1185">Reference proteome</keyword>
<dbReference type="AlphaFoldDB" id="A0A9N9F6N6"/>
<dbReference type="SUPFAM" id="SSF50978">
    <property type="entry name" value="WD40 repeat-like"/>
    <property type="match status" value="1"/>
</dbReference>
<dbReference type="Proteomes" id="UP000789706">
    <property type="component" value="Unassembled WGS sequence"/>
</dbReference>
<evidence type="ECO:0000256" key="12">
    <source>
        <dbReference type="PROSITE-ProRule" id="PRU00221"/>
    </source>
</evidence>